<dbReference type="Gene3D" id="3.30.1060.10">
    <property type="entry name" value="Peptide methionine sulphoxide reductase MsrA"/>
    <property type="match status" value="1"/>
</dbReference>
<evidence type="ECO:0000256" key="1">
    <source>
        <dbReference type="ARBA" id="ARBA00005591"/>
    </source>
</evidence>
<evidence type="ECO:0000256" key="5">
    <source>
        <dbReference type="ARBA" id="ARBA00030643"/>
    </source>
</evidence>
<dbReference type="InterPro" id="IPR002569">
    <property type="entry name" value="Met_Sox_Rdtase_MsrA_dom"/>
</dbReference>
<dbReference type="Pfam" id="PF01625">
    <property type="entry name" value="PMSR"/>
    <property type="match status" value="1"/>
</dbReference>
<dbReference type="SUPFAM" id="SSF55068">
    <property type="entry name" value="Peptide methionine sulfoxide reductase"/>
    <property type="match status" value="1"/>
</dbReference>
<feature type="domain" description="Peptide methionine sulphoxide reductase MsrA" evidence="9">
    <location>
        <begin position="1"/>
        <end position="146"/>
    </location>
</feature>
<name>A0ABD3P8Y8_9STRA</name>
<sequence>MGCFWEPAESLLKQPGILATTVGYAGCASTNKPPPTYDTVCFGNDYVEAVQVVYDDNILKYEQLLDYFFEFQKPGIKRQYASVIFIDEENEDGREEAKIATEWKVKAIESKVKPKDNLSYDIVQIEPLTRFYKAEEYHQRYWEKQRLRAFFGIILIVGASGTFDPVIDAVVDDISLFRLHFDTFCNAAFLVGAGWMLLERLLARDVRELKRGDSAASILDTGN</sequence>
<protein>
    <recommendedName>
        <fullName evidence="2">peptide-methionine (S)-S-oxide reductase</fullName>
        <ecNumber evidence="2">1.8.4.11</ecNumber>
    </recommendedName>
    <alternativeName>
        <fullName evidence="5">Peptide-methionine (S)-S-oxide reductase</fullName>
    </alternativeName>
    <alternativeName>
        <fullName evidence="4">Protein-methionine-S-oxide reductase</fullName>
    </alternativeName>
</protein>
<dbReference type="PANTHER" id="PTHR42799:SF2">
    <property type="entry name" value="MITOCHONDRIAL PEPTIDE METHIONINE SULFOXIDE REDUCTASE"/>
    <property type="match status" value="1"/>
</dbReference>
<dbReference type="GO" id="GO:0008113">
    <property type="term" value="F:peptide-methionine (S)-S-oxide reductase activity"/>
    <property type="evidence" value="ECO:0007669"/>
    <property type="project" value="UniProtKB-EC"/>
</dbReference>
<evidence type="ECO:0000256" key="3">
    <source>
        <dbReference type="ARBA" id="ARBA00023002"/>
    </source>
</evidence>
<keyword evidence="8" id="KW-0472">Membrane</keyword>
<comment type="catalytic activity">
    <reaction evidence="6">
        <text>L-methionyl-[protein] + [thioredoxin]-disulfide + H2O = L-methionyl-(S)-S-oxide-[protein] + [thioredoxin]-dithiol</text>
        <dbReference type="Rhea" id="RHEA:14217"/>
        <dbReference type="Rhea" id="RHEA-COMP:10698"/>
        <dbReference type="Rhea" id="RHEA-COMP:10700"/>
        <dbReference type="Rhea" id="RHEA-COMP:12313"/>
        <dbReference type="Rhea" id="RHEA-COMP:12315"/>
        <dbReference type="ChEBI" id="CHEBI:15377"/>
        <dbReference type="ChEBI" id="CHEBI:16044"/>
        <dbReference type="ChEBI" id="CHEBI:29950"/>
        <dbReference type="ChEBI" id="CHEBI:44120"/>
        <dbReference type="ChEBI" id="CHEBI:50058"/>
        <dbReference type="EC" id="1.8.4.11"/>
    </reaction>
</comment>
<dbReference type="InterPro" id="IPR050162">
    <property type="entry name" value="MsrA_MetSO_reductase"/>
</dbReference>
<evidence type="ECO:0000313" key="11">
    <source>
        <dbReference type="Proteomes" id="UP001516023"/>
    </source>
</evidence>
<dbReference type="InterPro" id="IPR036509">
    <property type="entry name" value="Met_Sox_Rdtase_MsrA_sf"/>
</dbReference>
<evidence type="ECO:0000259" key="9">
    <source>
        <dbReference type="Pfam" id="PF01625"/>
    </source>
</evidence>
<dbReference type="Proteomes" id="UP001516023">
    <property type="component" value="Unassembled WGS sequence"/>
</dbReference>
<dbReference type="AlphaFoldDB" id="A0ABD3P8Y8"/>
<keyword evidence="8" id="KW-1133">Transmembrane helix</keyword>
<feature type="transmembrane region" description="Helical" evidence="8">
    <location>
        <begin position="179"/>
        <end position="198"/>
    </location>
</feature>
<evidence type="ECO:0000256" key="8">
    <source>
        <dbReference type="SAM" id="Phobius"/>
    </source>
</evidence>
<evidence type="ECO:0000256" key="4">
    <source>
        <dbReference type="ARBA" id="ARBA00030273"/>
    </source>
</evidence>
<dbReference type="EC" id="1.8.4.11" evidence="2"/>
<evidence type="ECO:0000313" key="10">
    <source>
        <dbReference type="EMBL" id="KAL3784082.1"/>
    </source>
</evidence>
<feature type="transmembrane region" description="Helical" evidence="8">
    <location>
        <begin position="149"/>
        <end position="167"/>
    </location>
</feature>
<comment type="caution">
    <text evidence="10">The sequence shown here is derived from an EMBL/GenBank/DDBJ whole genome shotgun (WGS) entry which is preliminary data.</text>
</comment>
<comment type="catalytic activity">
    <reaction evidence="7">
        <text>[thioredoxin]-disulfide + L-methionine + H2O = L-methionine (S)-S-oxide + [thioredoxin]-dithiol</text>
        <dbReference type="Rhea" id="RHEA:19993"/>
        <dbReference type="Rhea" id="RHEA-COMP:10698"/>
        <dbReference type="Rhea" id="RHEA-COMP:10700"/>
        <dbReference type="ChEBI" id="CHEBI:15377"/>
        <dbReference type="ChEBI" id="CHEBI:29950"/>
        <dbReference type="ChEBI" id="CHEBI:50058"/>
        <dbReference type="ChEBI" id="CHEBI:57844"/>
        <dbReference type="ChEBI" id="CHEBI:58772"/>
        <dbReference type="EC" id="1.8.4.11"/>
    </reaction>
</comment>
<proteinExistence type="inferred from homology"/>
<gene>
    <name evidence="10" type="ORF">HJC23_012271</name>
</gene>
<keyword evidence="3" id="KW-0560">Oxidoreductase</keyword>
<evidence type="ECO:0000256" key="7">
    <source>
        <dbReference type="ARBA" id="ARBA00048782"/>
    </source>
</evidence>
<keyword evidence="11" id="KW-1185">Reference proteome</keyword>
<comment type="similarity">
    <text evidence="1">Belongs to the MsrA Met sulfoxide reductase family.</text>
</comment>
<reference evidence="10 11" key="1">
    <citation type="journal article" date="2020" name="G3 (Bethesda)">
        <title>Improved Reference Genome for Cyclotella cryptica CCMP332, a Model for Cell Wall Morphogenesis, Salinity Adaptation, and Lipid Production in Diatoms (Bacillariophyta).</title>
        <authorList>
            <person name="Roberts W.R."/>
            <person name="Downey K.M."/>
            <person name="Ruck E.C."/>
            <person name="Traller J.C."/>
            <person name="Alverson A.J."/>
        </authorList>
    </citation>
    <scope>NUCLEOTIDE SEQUENCE [LARGE SCALE GENOMIC DNA]</scope>
    <source>
        <strain evidence="10 11">CCMP332</strain>
    </source>
</reference>
<dbReference type="EMBL" id="JABMIG020000244">
    <property type="protein sequence ID" value="KAL3784082.1"/>
    <property type="molecule type" value="Genomic_DNA"/>
</dbReference>
<accession>A0ABD3P8Y8</accession>
<evidence type="ECO:0000256" key="6">
    <source>
        <dbReference type="ARBA" id="ARBA00047806"/>
    </source>
</evidence>
<evidence type="ECO:0000256" key="2">
    <source>
        <dbReference type="ARBA" id="ARBA00012502"/>
    </source>
</evidence>
<organism evidence="10 11">
    <name type="scientific">Cyclotella cryptica</name>
    <dbReference type="NCBI Taxonomy" id="29204"/>
    <lineage>
        <taxon>Eukaryota</taxon>
        <taxon>Sar</taxon>
        <taxon>Stramenopiles</taxon>
        <taxon>Ochrophyta</taxon>
        <taxon>Bacillariophyta</taxon>
        <taxon>Coscinodiscophyceae</taxon>
        <taxon>Thalassiosirophycidae</taxon>
        <taxon>Stephanodiscales</taxon>
        <taxon>Stephanodiscaceae</taxon>
        <taxon>Cyclotella</taxon>
    </lineage>
</organism>
<keyword evidence="8" id="KW-0812">Transmembrane</keyword>
<dbReference type="PANTHER" id="PTHR42799">
    <property type="entry name" value="MITOCHONDRIAL PEPTIDE METHIONINE SULFOXIDE REDUCTASE"/>
    <property type="match status" value="1"/>
</dbReference>